<dbReference type="RefSeq" id="WP_306885472.1">
    <property type="nucleotide sequence ID" value="NZ_JAUSUL010000002.1"/>
</dbReference>
<dbReference type="PRINTS" id="PR01021">
    <property type="entry name" value="OMPADOMAIN"/>
</dbReference>
<organism evidence="7 8">
    <name type="scientific">Amorphus orientalis</name>
    <dbReference type="NCBI Taxonomy" id="649198"/>
    <lineage>
        <taxon>Bacteria</taxon>
        <taxon>Pseudomonadati</taxon>
        <taxon>Pseudomonadota</taxon>
        <taxon>Alphaproteobacteria</taxon>
        <taxon>Hyphomicrobiales</taxon>
        <taxon>Amorphaceae</taxon>
        <taxon>Amorphus</taxon>
    </lineage>
</organism>
<dbReference type="InterPro" id="IPR032608">
    <property type="entry name" value="DUF4892"/>
</dbReference>
<evidence type="ECO:0000256" key="2">
    <source>
        <dbReference type="ARBA" id="ARBA00023136"/>
    </source>
</evidence>
<evidence type="ECO:0000259" key="6">
    <source>
        <dbReference type="PROSITE" id="PS51123"/>
    </source>
</evidence>
<dbReference type="Pfam" id="PF16234">
    <property type="entry name" value="DUF4892"/>
    <property type="match status" value="1"/>
</dbReference>
<dbReference type="PANTHER" id="PTHR30329:SF21">
    <property type="entry name" value="LIPOPROTEIN YIAD-RELATED"/>
    <property type="match status" value="1"/>
</dbReference>
<dbReference type="Pfam" id="PF00691">
    <property type="entry name" value="OmpA"/>
    <property type="match status" value="1"/>
</dbReference>
<feature type="domain" description="OmpA-like" evidence="6">
    <location>
        <begin position="210"/>
        <end position="328"/>
    </location>
</feature>
<dbReference type="EMBL" id="JAUSUL010000002">
    <property type="protein sequence ID" value="MDQ0315649.1"/>
    <property type="molecule type" value="Genomic_DNA"/>
</dbReference>
<comment type="subcellular location">
    <subcellularLocation>
        <location evidence="1">Cell outer membrane</location>
    </subcellularLocation>
</comment>
<keyword evidence="3" id="KW-0998">Cell outer membrane</keyword>
<protein>
    <submittedName>
        <fullName evidence="7">Outer membrane protein OmpA-like peptidoglycan-associated protein</fullName>
    </submittedName>
</protein>
<feature type="signal peptide" evidence="5">
    <location>
        <begin position="1"/>
        <end position="28"/>
    </location>
</feature>
<comment type="caution">
    <text evidence="7">The sequence shown here is derived from an EMBL/GenBank/DDBJ whole genome shotgun (WGS) entry which is preliminary data.</text>
</comment>
<sequence>MTPTLAGPARTALATAAFLAALVPHAMAQDVEGAKDHPLLGRYEGATITYYTQTAYDELRLPAAKITRANVKDPGSWQIDLSGRVTRIRFEGPPGRSPLEVMRNYQKALEQKGFEIRYFCREAECAEGSLADIWDAGRGKIGLTTNWNTSIYMLAQRTEGGQKDTIGLLAVETGGNLAREPQIAATIVEGEAMETDKITVVEASEMEQAIARDGRIAIYGIQFDFDKADLKPESQPQIDQLGALLSDNPEMEILIVGHTDGQGSMGYNLELSQARAQAVAARLSSGYGIDQGRMTAAGAGMMAPVASNRTEDGRAKNRRVEIVEIYRQE</sequence>
<feature type="chain" id="PRO_5042278714" evidence="5">
    <location>
        <begin position="29"/>
        <end position="329"/>
    </location>
</feature>
<dbReference type="AlphaFoldDB" id="A0AAE3VP20"/>
<evidence type="ECO:0000256" key="5">
    <source>
        <dbReference type="SAM" id="SignalP"/>
    </source>
</evidence>
<dbReference type="GO" id="GO:0009279">
    <property type="term" value="C:cell outer membrane"/>
    <property type="evidence" value="ECO:0007669"/>
    <property type="project" value="UniProtKB-SubCell"/>
</dbReference>
<evidence type="ECO:0000256" key="3">
    <source>
        <dbReference type="ARBA" id="ARBA00023237"/>
    </source>
</evidence>
<keyword evidence="5" id="KW-0732">Signal</keyword>
<accession>A0AAE3VP20</accession>
<keyword evidence="2 4" id="KW-0472">Membrane</keyword>
<name>A0AAE3VP20_9HYPH</name>
<evidence type="ECO:0000256" key="1">
    <source>
        <dbReference type="ARBA" id="ARBA00004442"/>
    </source>
</evidence>
<dbReference type="PANTHER" id="PTHR30329">
    <property type="entry name" value="STATOR ELEMENT OF FLAGELLAR MOTOR COMPLEX"/>
    <property type="match status" value="1"/>
</dbReference>
<keyword evidence="8" id="KW-1185">Reference proteome</keyword>
<dbReference type="Proteomes" id="UP001229244">
    <property type="component" value="Unassembled WGS sequence"/>
</dbReference>
<evidence type="ECO:0000313" key="8">
    <source>
        <dbReference type="Proteomes" id="UP001229244"/>
    </source>
</evidence>
<proteinExistence type="predicted"/>
<dbReference type="Gene3D" id="3.30.1330.60">
    <property type="entry name" value="OmpA-like domain"/>
    <property type="match status" value="1"/>
</dbReference>
<reference evidence="7" key="1">
    <citation type="submission" date="2023-07" db="EMBL/GenBank/DDBJ databases">
        <title>Genomic Encyclopedia of Type Strains, Phase IV (KMG-IV): sequencing the most valuable type-strain genomes for metagenomic binning, comparative biology and taxonomic classification.</title>
        <authorList>
            <person name="Goeker M."/>
        </authorList>
    </citation>
    <scope>NUCLEOTIDE SEQUENCE</scope>
    <source>
        <strain evidence="7">DSM 21202</strain>
    </source>
</reference>
<dbReference type="CDD" id="cd07185">
    <property type="entry name" value="OmpA_C-like"/>
    <property type="match status" value="1"/>
</dbReference>
<gene>
    <name evidence="7" type="ORF">J2S73_002106</name>
</gene>
<dbReference type="InterPro" id="IPR050330">
    <property type="entry name" value="Bact_OuterMem_StrucFunc"/>
</dbReference>
<dbReference type="PROSITE" id="PS01068">
    <property type="entry name" value="OMPA_1"/>
    <property type="match status" value="1"/>
</dbReference>
<evidence type="ECO:0000313" key="7">
    <source>
        <dbReference type="EMBL" id="MDQ0315649.1"/>
    </source>
</evidence>
<dbReference type="InterPro" id="IPR006664">
    <property type="entry name" value="OMP_bac"/>
</dbReference>
<dbReference type="PROSITE" id="PS51123">
    <property type="entry name" value="OMPA_2"/>
    <property type="match status" value="1"/>
</dbReference>
<dbReference type="InterPro" id="IPR006665">
    <property type="entry name" value="OmpA-like"/>
</dbReference>
<dbReference type="SUPFAM" id="SSF103088">
    <property type="entry name" value="OmpA-like"/>
    <property type="match status" value="1"/>
</dbReference>
<evidence type="ECO:0000256" key="4">
    <source>
        <dbReference type="PROSITE-ProRule" id="PRU00473"/>
    </source>
</evidence>
<dbReference type="InterPro" id="IPR006690">
    <property type="entry name" value="OMPA-like_CS"/>
</dbReference>
<dbReference type="InterPro" id="IPR036737">
    <property type="entry name" value="OmpA-like_sf"/>
</dbReference>